<reference evidence="8 9" key="1">
    <citation type="submission" date="2022-10" db="EMBL/GenBank/DDBJ databases">
        <title>paucibacter sp. hw8 Genome sequencing.</title>
        <authorList>
            <person name="Park S."/>
        </authorList>
    </citation>
    <scope>NUCLEOTIDE SEQUENCE [LARGE SCALE GENOMIC DNA]</scope>
    <source>
        <strain evidence="9">hw8</strain>
    </source>
</reference>
<dbReference type="InterPro" id="IPR051542">
    <property type="entry name" value="Hydrogenase_cytochrome"/>
</dbReference>
<organism evidence="8 9">
    <name type="scientific">Roseateles koreensis</name>
    <dbReference type="NCBI Taxonomy" id="2987526"/>
    <lineage>
        <taxon>Bacteria</taxon>
        <taxon>Pseudomonadati</taxon>
        <taxon>Pseudomonadota</taxon>
        <taxon>Betaproteobacteria</taxon>
        <taxon>Burkholderiales</taxon>
        <taxon>Sphaerotilaceae</taxon>
        <taxon>Roseateles</taxon>
    </lineage>
</organism>
<evidence type="ECO:0000256" key="6">
    <source>
        <dbReference type="SAM" id="Phobius"/>
    </source>
</evidence>
<keyword evidence="3 6" id="KW-0812">Transmembrane</keyword>
<dbReference type="InterPro" id="IPR016174">
    <property type="entry name" value="Di-haem_cyt_TM"/>
</dbReference>
<dbReference type="Proteomes" id="UP001219862">
    <property type="component" value="Unassembled WGS sequence"/>
</dbReference>
<evidence type="ECO:0000256" key="4">
    <source>
        <dbReference type="ARBA" id="ARBA00022989"/>
    </source>
</evidence>
<keyword evidence="4 6" id="KW-1133">Transmembrane helix</keyword>
<comment type="subcellular location">
    <subcellularLocation>
        <location evidence="1">Cell membrane</location>
        <topology evidence="1">Multi-pass membrane protein</topology>
    </subcellularLocation>
</comment>
<protein>
    <submittedName>
        <fullName evidence="8">Cytochrome b/b6 domain-containing protein</fullName>
    </submittedName>
</protein>
<evidence type="ECO:0000256" key="1">
    <source>
        <dbReference type="ARBA" id="ARBA00004651"/>
    </source>
</evidence>
<dbReference type="RefSeq" id="WP_273596112.1">
    <property type="nucleotide sequence ID" value="NZ_JAQQXS010000005.1"/>
</dbReference>
<keyword evidence="9" id="KW-1185">Reference proteome</keyword>
<feature type="domain" description="Cytochrome b561 bacterial/Ni-hydrogenase" evidence="7">
    <location>
        <begin position="20"/>
        <end position="181"/>
    </location>
</feature>
<feature type="transmembrane region" description="Helical" evidence="6">
    <location>
        <begin position="52"/>
        <end position="70"/>
    </location>
</feature>
<evidence type="ECO:0000256" key="3">
    <source>
        <dbReference type="ARBA" id="ARBA00022692"/>
    </source>
</evidence>
<proteinExistence type="predicted"/>
<dbReference type="PANTHER" id="PTHR30485">
    <property type="entry name" value="NI/FE-HYDROGENASE 1 B-TYPE CYTOCHROME SUBUNIT"/>
    <property type="match status" value="1"/>
</dbReference>
<comment type="caution">
    <text evidence="8">The sequence shown here is derived from an EMBL/GenBank/DDBJ whole genome shotgun (WGS) entry which is preliminary data.</text>
</comment>
<dbReference type="Pfam" id="PF01292">
    <property type="entry name" value="Ni_hydr_CYTB"/>
    <property type="match status" value="1"/>
</dbReference>
<keyword evidence="5 6" id="KW-0472">Membrane</keyword>
<sequence length="195" mass="21329">MTSVRTGTQTNAEASAEVRVWDRAVRGLHVLLAVSVIAAWATGFRFHPNHHALGYAAATVVALRLAWGFVGSSYARFANFVRDPAATLAYARKLAANRAPHYLGHNPLGGWMVIALLACVGLCSLTGFLYTTDWLWGYAWLDALHRGLAWLLALLLCLHLCGVAMMSWLSRENLVVAMVSGRKKVPARGKQTFSH</sequence>
<evidence type="ECO:0000256" key="5">
    <source>
        <dbReference type="ARBA" id="ARBA00023136"/>
    </source>
</evidence>
<gene>
    <name evidence="8" type="ORF">PRZ01_07310</name>
</gene>
<evidence type="ECO:0000259" key="7">
    <source>
        <dbReference type="Pfam" id="PF01292"/>
    </source>
</evidence>
<name>A0ABT5KQ66_9BURK</name>
<feature type="transmembrane region" description="Helical" evidence="6">
    <location>
        <begin position="28"/>
        <end position="46"/>
    </location>
</feature>
<evidence type="ECO:0000313" key="9">
    <source>
        <dbReference type="Proteomes" id="UP001219862"/>
    </source>
</evidence>
<dbReference type="PANTHER" id="PTHR30485:SF2">
    <property type="entry name" value="BLL0597 PROTEIN"/>
    <property type="match status" value="1"/>
</dbReference>
<keyword evidence="2" id="KW-1003">Cell membrane</keyword>
<accession>A0ABT5KQ66</accession>
<dbReference type="Gene3D" id="1.20.950.20">
    <property type="entry name" value="Transmembrane di-heme cytochromes, Chain C"/>
    <property type="match status" value="1"/>
</dbReference>
<dbReference type="InterPro" id="IPR011577">
    <property type="entry name" value="Cyt_b561_bac/Ni-Hgenase"/>
</dbReference>
<feature type="transmembrane region" description="Helical" evidence="6">
    <location>
        <begin position="150"/>
        <end position="169"/>
    </location>
</feature>
<dbReference type="EMBL" id="JAQQXS010000005">
    <property type="protein sequence ID" value="MDC8784996.1"/>
    <property type="molecule type" value="Genomic_DNA"/>
</dbReference>
<evidence type="ECO:0000256" key="2">
    <source>
        <dbReference type="ARBA" id="ARBA00022475"/>
    </source>
</evidence>
<feature type="transmembrane region" description="Helical" evidence="6">
    <location>
        <begin position="108"/>
        <end position="130"/>
    </location>
</feature>
<evidence type="ECO:0000313" key="8">
    <source>
        <dbReference type="EMBL" id="MDC8784996.1"/>
    </source>
</evidence>
<dbReference type="SUPFAM" id="SSF81342">
    <property type="entry name" value="Transmembrane di-heme cytochromes"/>
    <property type="match status" value="1"/>
</dbReference>